<feature type="compositionally biased region" description="Acidic residues" evidence="2">
    <location>
        <begin position="176"/>
        <end position="190"/>
    </location>
</feature>
<feature type="coiled-coil region" evidence="1">
    <location>
        <begin position="126"/>
        <end position="153"/>
    </location>
</feature>
<name>A0A8K1CKS7_PYTOL</name>
<sequence length="479" mass="54208">MMATTSPESAVDWNDEDQRIMELLLLDPAAVAPAHASGDDEDQIMLDAFSGRAVTPSAKAAKGKLSARERKERHREVVRRSYHRNKQTLMDLRSTVKKLETQFKSLTMSSSSSPSSKEEKVVNPGKEVLNERVEELKQQCATLNAKSEELRKEGVRMQSVLLRHQEFTRVVHESFEPDDFDESTSEDEDMAAWISSDPSSPATSEEDFSPFKNRPAPKRPLRASMRPTHAIDLSPPAPIARDARKEVGFSPLSLVTAKQLVSRTCEGIVNFTLSGSSVSTGAQVMGWEDKRLIDGTTVKFSLRKRFQGLSSYDLMSRTWQCFSDPDCTAEKFRGLMELRILQRVNDDTIIALRDTQSDDNTTVFRCVYLLFRVRTNNGFLICSRSLDDIKLTEKEKRKISRSGKQIRWVDMFGWFVFDRDGYLEPSSYFQETGSQVEYGGFNNYMESSHVSTLVMNTLMMALRWEGLIVGPVFSLPPST</sequence>
<comment type="caution">
    <text evidence="3">The sequence shown here is derived from an EMBL/GenBank/DDBJ whole genome shotgun (WGS) entry which is preliminary data.</text>
</comment>
<evidence type="ECO:0000313" key="3">
    <source>
        <dbReference type="EMBL" id="TMW64077.1"/>
    </source>
</evidence>
<dbReference type="EMBL" id="SPLM01000041">
    <property type="protein sequence ID" value="TMW64077.1"/>
    <property type="molecule type" value="Genomic_DNA"/>
</dbReference>
<evidence type="ECO:0000256" key="1">
    <source>
        <dbReference type="SAM" id="Coils"/>
    </source>
</evidence>
<evidence type="ECO:0008006" key="5">
    <source>
        <dbReference type="Google" id="ProtNLM"/>
    </source>
</evidence>
<dbReference type="AlphaFoldDB" id="A0A8K1CKS7"/>
<dbReference type="OrthoDB" id="164633at2759"/>
<dbReference type="Proteomes" id="UP000794436">
    <property type="component" value="Unassembled WGS sequence"/>
</dbReference>
<accession>A0A8K1CKS7</accession>
<gene>
    <name evidence="3" type="ORF">Poli38472_014194</name>
</gene>
<feature type="region of interest" description="Disordered" evidence="2">
    <location>
        <begin position="174"/>
        <end position="221"/>
    </location>
</feature>
<reference evidence="3" key="1">
    <citation type="submission" date="2019-03" db="EMBL/GenBank/DDBJ databases">
        <title>Long read genome sequence of the mycoparasitic Pythium oligandrum ATCC 38472 isolated from sugarbeet rhizosphere.</title>
        <authorList>
            <person name="Gaulin E."/>
        </authorList>
    </citation>
    <scope>NUCLEOTIDE SEQUENCE</scope>
    <source>
        <strain evidence="3">ATCC 38472_TT</strain>
    </source>
</reference>
<evidence type="ECO:0000256" key="2">
    <source>
        <dbReference type="SAM" id="MobiDB-lite"/>
    </source>
</evidence>
<organism evidence="3 4">
    <name type="scientific">Pythium oligandrum</name>
    <name type="common">Mycoparasitic fungus</name>
    <dbReference type="NCBI Taxonomy" id="41045"/>
    <lineage>
        <taxon>Eukaryota</taxon>
        <taxon>Sar</taxon>
        <taxon>Stramenopiles</taxon>
        <taxon>Oomycota</taxon>
        <taxon>Peronosporomycetes</taxon>
        <taxon>Pythiales</taxon>
        <taxon>Pythiaceae</taxon>
        <taxon>Pythium</taxon>
    </lineage>
</organism>
<keyword evidence="4" id="KW-1185">Reference proteome</keyword>
<feature type="region of interest" description="Disordered" evidence="2">
    <location>
        <begin position="105"/>
        <end position="124"/>
    </location>
</feature>
<evidence type="ECO:0000313" key="4">
    <source>
        <dbReference type="Proteomes" id="UP000794436"/>
    </source>
</evidence>
<protein>
    <recommendedName>
        <fullName evidence="5">BZIP domain-containing protein</fullName>
    </recommendedName>
</protein>
<proteinExistence type="predicted"/>
<keyword evidence="1" id="KW-0175">Coiled coil</keyword>